<evidence type="ECO:0000256" key="6">
    <source>
        <dbReference type="ARBA" id="ARBA00023082"/>
    </source>
</evidence>
<dbReference type="GO" id="GO:0003677">
    <property type="term" value="F:DNA binding"/>
    <property type="evidence" value="ECO:0007669"/>
    <property type="project" value="UniProtKB-KW"/>
</dbReference>
<dbReference type="Pfam" id="PF04552">
    <property type="entry name" value="Sigma54_DBD"/>
    <property type="match status" value="1"/>
</dbReference>
<protein>
    <submittedName>
        <fullName evidence="11">RNA polymerase factor sigma-54</fullName>
    </submittedName>
</protein>
<evidence type="ECO:0000256" key="8">
    <source>
        <dbReference type="ARBA" id="ARBA00023163"/>
    </source>
</evidence>
<evidence type="ECO:0000256" key="1">
    <source>
        <dbReference type="ARBA" id="ARBA00008798"/>
    </source>
</evidence>
<evidence type="ECO:0000259" key="10">
    <source>
        <dbReference type="Pfam" id="PF04963"/>
    </source>
</evidence>
<accession>A0A6L3UY27</accession>
<dbReference type="PIRSF" id="PIRSF000774">
    <property type="entry name" value="RpoN"/>
    <property type="match status" value="1"/>
</dbReference>
<keyword evidence="8" id="KW-0804">Transcription</keyword>
<evidence type="ECO:0000256" key="3">
    <source>
        <dbReference type="ARBA" id="ARBA00022679"/>
    </source>
</evidence>
<keyword evidence="5" id="KW-0805">Transcription regulation</keyword>
<keyword evidence="7" id="KW-0238">DNA-binding</keyword>
<dbReference type="NCBIfam" id="TIGR02395">
    <property type="entry name" value="rpoN_sigma"/>
    <property type="match status" value="1"/>
</dbReference>
<feature type="domain" description="RNA polymerase sigma factor 54 DNA-binding" evidence="9">
    <location>
        <begin position="284"/>
        <end position="443"/>
    </location>
</feature>
<dbReference type="GO" id="GO:0000428">
    <property type="term" value="C:DNA-directed RNA polymerase complex"/>
    <property type="evidence" value="ECO:0007669"/>
    <property type="project" value="UniProtKB-KW"/>
</dbReference>
<keyword evidence="4" id="KW-0548">Nucleotidyltransferase</keyword>
<dbReference type="GO" id="GO:0006352">
    <property type="term" value="P:DNA-templated transcription initiation"/>
    <property type="evidence" value="ECO:0007669"/>
    <property type="project" value="InterPro"/>
</dbReference>
<dbReference type="RefSeq" id="WP_151537174.1">
    <property type="nucleotide sequence ID" value="NZ_WBOS01000021.1"/>
</dbReference>
<keyword evidence="3" id="KW-0808">Transferase</keyword>
<keyword evidence="12" id="KW-1185">Reference proteome</keyword>
<name>A0A6L3UY27_9BACI</name>
<dbReference type="Proteomes" id="UP000481030">
    <property type="component" value="Unassembled WGS sequence"/>
</dbReference>
<dbReference type="InterPro" id="IPR007046">
    <property type="entry name" value="RNA_pol_sigma_54_core-bd"/>
</dbReference>
<dbReference type="InterPro" id="IPR038709">
    <property type="entry name" value="RpoN_core-bd_sf"/>
</dbReference>
<evidence type="ECO:0000259" key="9">
    <source>
        <dbReference type="Pfam" id="PF04552"/>
    </source>
</evidence>
<dbReference type="PROSITE" id="PS00718">
    <property type="entry name" value="SIGMA54_2"/>
    <property type="match status" value="1"/>
</dbReference>
<dbReference type="GO" id="GO:0016987">
    <property type="term" value="F:sigma factor activity"/>
    <property type="evidence" value="ECO:0007669"/>
    <property type="project" value="UniProtKB-KW"/>
</dbReference>
<feature type="domain" description="RNA polymerase sigma factor 54 core-binding" evidence="10">
    <location>
        <begin position="81"/>
        <end position="270"/>
    </location>
</feature>
<dbReference type="EMBL" id="WBOS01000021">
    <property type="protein sequence ID" value="KAB2329056.1"/>
    <property type="molecule type" value="Genomic_DNA"/>
</dbReference>
<sequence>MKLQAGLWQQQTLKLTMTQELTQAIALLQYNAQELSEFLENKALENPLLQIESGNVQAMDPRFDRAKPSRKKLEKDKQNWIEQIGRKEPFLDEHMKSQIDFKQVQTITNGEKVFDYLIDCLDENGYLRAEASDIMTRFRISEDEANQAIKLLQSVEPAGIGARNLQECILLQLNRQVKRNDLAEEIIEKYFDLFAEKKWREISKALGVKMSEIQEVFDFIQTLNPRPAASYQHERSSYIVPDVIIEWDGESFLVSVFDEALPKISFNNEYFKRFSANKDKQVKRFLQENQQDYFWIMRSVEQRKETLSKVSLKIVEKQQEFFIKGPKNLKPMTMKEIADELDIHESTVSRAVREKYAQTPFGTFELRSFFSSTIKTTSDENTSSTQVKTMISQFINDENKQKPLSDQELVQLLKEREGMVVSRRTIAKYRDQLGIPSSSKRKRYDS</sequence>
<evidence type="ECO:0000256" key="5">
    <source>
        <dbReference type="ARBA" id="ARBA00023015"/>
    </source>
</evidence>
<dbReference type="PROSITE" id="PS50044">
    <property type="entry name" value="SIGMA54_3"/>
    <property type="match status" value="1"/>
</dbReference>
<dbReference type="GO" id="GO:0001216">
    <property type="term" value="F:DNA-binding transcription activator activity"/>
    <property type="evidence" value="ECO:0007669"/>
    <property type="project" value="InterPro"/>
</dbReference>
<organism evidence="11 12">
    <name type="scientific">Cytobacillus depressus</name>
    <dbReference type="NCBI Taxonomy" id="1602942"/>
    <lineage>
        <taxon>Bacteria</taxon>
        <taxon>Bacillati</taxon>
        <taxon>Bacillota</taxon>
        <taxon>Bacilli</taxon>
        <taxon>Bacillales</taxon>
        <taxon>Bacillaceae</taxon>
        <taxon>Cytobacillus</taxon>
    </lineage>
</organism>
<gene>
    <name evidence="11" type="primary">rpoN</name>
    <name evidence="11" type="ORF">F7731_23260</name>
</gene>
<evidence type="ECO:0000256" key="4">
    <source>
        <dbReference type="ARBA" id="ARBA00022695"/>
    </source>
</evidence>
<dbReference type="PANTHER" id="PTHR32248:SF4">
    <property type="entry name" value="RNA POLYMERASE SIGMA-54 FACTOR"/>
    <property type="match status" value="1"/>
</dbReference>
<evidence type="ECO:0000313" key="11">
    <source>
        <dbReference type="EMBL" id="KAB2329056.1"/>
    </source>
</evidence>
<dbReference type="InterPro" id="IPR007634">
    <property type="entry name" value="RNA_pol_sigma_54_DNA-bd"/>
</dbReference>
<dbReference type="PANTHER" id="PTHR32248">
    <property type="entry name" value="RNA POLYMERASE SIGMA-54 FACTOR"/>
    <property type="match status" value="1"/>
</dbReference>
<dbReference type="OrthoDB" id="9814402at2"/>
<dbReference type="Gene3D" id="1.10.10.60">
    <property type="entry name" value="Homeodomain-like"/>
    <property type="match status" value="1"/>
</dbReference>
<evidence type="ECO:0000256" key="2">
    <source>
        <dbReference type="ARBA" id="ARBA00022478"/>
    </source>
</evidence>
<keyword evidence="2" id="KW-0240">DNA-directed RNA polymerase</keyword>
<dbReference type="InterPro" id="IPR000394">
    <property type="entry name" value="RNA_pol_sigma_54"/>
</dbReference>
<dbReference type="PROSITE" id="PS00717">
    <property type="entry name" value="SIGMA54_1"/>
    <property type="match status" value="1"/>
</dbReference>
<proteinExistence type="inferred from homology"/>
<dbReference type="Gene3D" id="1.10.10.1330">
    <property type="entry name" value="RNA polymerase sigma-54 factor, core-binding domain"/>
    <property type="match status" value="1"/>
</dbReference>
<keyword evidence="6" id="KW-0731">Sigma factor</keyword>
<dbReference type="PRINTS" id="PR00045">
    <property type="entry name" value="SIGMA54FCT"/>
</dbReference>
<reference evidence="11 12" key="1">
    <citation type="journal article" date="2016" name="Antonie Van Leeuwenhoek">
        <title>Bacillus depressus sp. nov., isolated from soil of a sunflower field.</title>
        <authorList>
            <person name="Wei X."/>
            <person name="Xin D."/>
            <person name="Xin Y."/>
            <person name="Zhang H."/>
            <person name="Wang T."/>
            <person name="Zhang J."/>
        </authorList>
    </citation>
    <scope>NUCLEOTIDE SEQUENCE [LARGE SCALE GENOMIC DNA]</scope>
    <source>
        <strain evidence="11 12">BZ1</strain>
    </source>
</reference>
<evidence type="ECO:0000256" key="7">
    <source>
        <dbReference type="ARBA" id="ARBA00023125"/>
    </source>
</evidence>
<comment type="similarity">
    <text evidence="1">Belongs to the sigma-54 factor family.</text>
</comment>
<dbReference type="GO" id="GO:0016779">
    <property type="term" value="F:nucleotidyltransferase activity"/>
    <property type="evidence" value="ECO:0007669"/>
    <property type="project" value="UniProtKB-KW"/>
</dbReference>
<evidence type="ECO:0000313" key="12">
    <source>
        <dbReference type="Proteomes" id="UP000481030"/>
    </source>
</evidence>
<dbReference type="Pfam" id="PF04963">
    <property type="entry name" value="Sigma54_CBD"/>
    <property type="match status" value="1"/>
</dbReference>
<comment type="caution">
    <text evidence="11">The sequence shown here is derived from an EMBL/GenBank/DDBJ whole genome shotgun (WGS) entry which is preliminary data.</text>
</comment>
<dbReference type="AlphaFoldDB" id="A0A6L3UY27"/>
<dbReference type="Pfam" id="PF00309">
    <property type="entry name" value="Sigma54_AID"/>
    <property type="match status" value="1"/>
</dbReference>